<evidence type="ECO:0000313" key="2">
    <source>
        <dbReference type="Proteomes" id="UP000050277"/>
    </source>
</evidence>
<keyword evidence="2" id="KW-1185">Reference proteome</keyword>
<reference evidence="1 2" key="1">
    <citation type="submission" date="2015-07" db="EMBL/GenBank/DDBJ databases">
        <title>Whole genome sequence of Herpetosiphon geysericola DSM 7119.</title>
        <authorList>
            <person name="Hemp J."/>
            <person name="Ward L.M."/>
            <person name="Pace L.A."/>
            <person name="Fischer W.W."/>
        </authorList>
    </citation>
    <scope>NUCLEOTIDE SEQUENCE [LARGE SCALE GENOMIC DNA]</scope>
    <source>
        <strain evidence="1 2">DSM 7119</strain>
    </source>
</reference>
<organism evidence="1 2">
    <name type="scientific">Herpetosiphon geysericola</name>
    <dbReference type="NCBI Taxonomy" id="70996"/>
    <lineage>
        <taxon>Bacteria</taxon>
        <taxon>Bacillati</taxon>
        <taxon>Chloroflexota</taxon>
        <taxon>Chloroflexia</taxon>
        <taxon>Herpetosiphonales</taxon>
        <taxon>Herpetosiphonaceae</taxon>
        <taxon>Herpetosiphon</taxon>
    </lineage>
</organism>
<name>A0A0N8GPV7_9CHLR</name>
<accession>A0A0N8GPV7</accession>
<dbReference type="EMBL" id="LGKP01000032">
    <property type="protein sequence ID" value="KPL81970.1"/>
    <property type="molecule type" value="Genomic_DNA"/>
</dbReference>
<proteinExistence type="predicted"/>
<evidence type="ECO:0000313" key="1">
    <source>
        <dbReference type="EMBL" id="KPL81970.1"/>
    </source>
</evidence>
<dbReference type="AlphaFoldDB" id="A0A0N8GPV7"/>
<protein>
    <submittedName>
        <fullName evidence="1">Uncharacterized protein</fullName>
    </submittedName>
</protein>
<sequence length="95" mass="11065">MIKRFCLGSLRNISRNRFLWVMLLLLVAFSFFGVSGDIMYTLFTQCCAYLAIVFGHESKRDLQVREIIWSTRYNLVNYSIGRLLAYSIATLSIVR</sequence>
<dbReference type="Proteomes" id="UP000050277">
    <property type="component" value="Unassembled WGS sequence"/>
</dbReference>
<dbReference type="STRING" id="70996.SE18_20485"/>
<gene>
    <name evidence="1" type="ORF">SE18_20485</name>
</gene>
<comment type="caution">
    <text evidence="1">The sequence shown here is derived from an EMBL/GenBank/DDBJ whole genome shotgun (WGS) entry which is preliminary data.</text>
</comment>